<organism evidence="2 3">
    <name type="scientific">Solibacillus merdavium</name>
    <dbReference type="NCBI Taxonomy" id="2762218"/>
    <lineage>
        <taxon>Bacteria</taxon>
        <taxon>Bacillati</taxon>
        <taxon>Bacillota</taxon>
        <taxon>Bacilli</taxon>
        <taxon>Bacillales</taxon>
        <taxon>Caryophanaceae</taxon>
        <taxon>Solibacillus</taxon>
    </lineage>
</organism>
<keyword evidence="1" id="KW-0812">Transmembrane</keyword>
<feature type="transmembrane region" description="Helical" evidence="1">
    <location>
        <begin position="77"/>
        <end position="97"/>
    </location>
</feature>
<keyword evidence="3" id="KW-1185">Reference proteome</keyword>
<evidence type="ECO:0000256" key="1">
    <source>
        <dbReference type="SAM" id="Phobius"/>
    </source>
</evidence>
<feature type="transmembrane region" description="Helical" evidence="1">
    <location>
        <begin position="6"/>
        <end position="26"/>
    </location>
</feature>
<keyword evidence="1" id="KW-1133">Transmembrane helix</keyword>
<evidence type="ECO:0000313" key="3">
    <source>
        <dbReference type="Proteomes" id="UP000600565"/>
    </source>
</evidence>
<accession>A0ABR8XK59</accession>
<gene>
    <name evidence="2" type="ORF">H9632_04570</name>
</gene>
<keyword evidence="1" id="KW-0472">Membrane</keyword>
<evidence type="ECO:0008006" key="4">
    <source>
        <dbReference type="Google" id="ProtNLM"/>
    </source>
</evidence>
<dbReference type="Proteomes" id="UP000600565">
    <property type="component" value="Unassembled WGS sequence"/>
</dbReference>
<comment type="caution">
    <text evidence="2">The sequence shown here is derived from an EMBL/GenBank/DDBJ whole genome shotgun (WGS) entry which is preliminary data.</text>
</comment>
<name>A0ABR8XK59_9BACL</name>
<evidence type="ECO:0000313" key="2">
    <source>
        <dbReference type="EMBL" id="MBD8032331.1"/>
    </source>
</evidence>
<dbReference type="EMBL" id="JACSPW010000003">
    <property type="protein sequence ID" value="MBD8032331.1"/>
    <property type="molecule type" value="Genomic_DNA"/>
</dbReference>
<reference evidence="2 3" key="1">
    <citation type="submission" date="2020-08" db="EMBL/GenBank/DDBJ databases">
        <title>A Genomic Blueprint of the Chicken Gut Microbiome.</title>
        <authorList>
            <person name="Gilroy R."/>
            <person name="Ravi A."/>
            <person name="Getino M."/>
            <person name="Pursley I."/>
            <person name="Horton D.L."/>
            <person name="Alikhan N.-F."/>
            <person name="Baker D."/>
            <person name="Gharbi K."/>
            <person name="Hall N."/>
            <person name="Watson M."/>
            <person name="Adriaenssens E.M."/>
            <person name="Foster-Nyarko E."/>
            <person name="Jarju S."/>
            <person name="Secka A."/>
            <person name="Antonio M."/>
            <person name="Oren A."/>
            <person name="Chaudhuri R."/>
            <person name="La Ragione R.M."/>
            <person name="Hildebrand F."/>
            <person name="Pallen M.J."/>
        </authorList>
    </citation>
    <scope>NUCLEOTIDE SEQUENCE [LARGE SCALE GENOMIC DNA]</scope>
    <source>
        <strain evidence="2 3">Sa1YVA6</strain>
    </source>
</reference>
<feature type="transmembrane region" description="Helical" evidence="1">
    <location>
        <begin position="47"/>
        <end position="71"/>
    </location>
</feature>
<sequence>MDSLAEIMRIVFPLIIVGAISIFVILRLQNKHKKNQLGKKNTQGAQLLLDSLIPWGTFLGIFIGGMISFFYPMSMLNMVSIGGGAGMLIGYFAYEIYSRSEGSSSS</sequence>
<dbReference type="RefSeq" id="WP_191702935.1">
    <property type="nucleotide sequence ID" value="NZ_JACSPW010000003.1"/>
</dbReference>
<proteinExistence type="predicted"/>
<protein>
    <recommendedName>
        <fullName evidence="4">Group-specific protein</fullName>
    </recommendedName>
</protein>